<proteinExistence type="predicted"/>
<sequence length="1316" mass="147628">MTDASNYYYSENAIKERFLAQVNEQFLAGTLSPDQRSWLNKVLLQTEDSRTGQPDPMHVCEVLFYRGASNTRKGYFRGAFTLSKGLKDTDTYVLFSLVNGLETFSSWQSLTETYRQHLSNSKAQVMHFLPMDARPHLLKAGDFNVVKQPISGSVFGTTSSLFESERTIDLQNVLGLLSGVPSARTVVIEKLNAQANGALEPNVAENQNRVHNPVADLVFEFFLKGSFSGLHDYEFSRSANSRGIKGKSREVLELEFLRSIGQVSNNLDSQLEASITQYWDSPIYPELSLHECTKHALLDRFMDALMQARHVGSMTENDFNAVYECAMGIESSSVNSATLHLAGVKGDPIPLAGWYCFFIDSHERSLLVMGDQGLKFYRDWFDFTRENLPRFKALRSDTSLKELPLSEASLTRYISFKDRARLAKGLQLNIEFGLRAIDLFAVLASSVRTRMSDDINGLTSFLKNTATQISSYTSQDYASFTHSVLDQASDIRLLINPELLEGAINNRWSSRFSIGETAFETPTEAIEQLKVPLSLVRARLESLRDDIGFFLKGFPTIRTCVKELMQEDWALMGRAGLVDAEALRVIVFNGSQGLNRTPLTSRPMIDVFLENLTGHTSLPDDKTRVTFERVGQVDGKTISLDAAECAALHQLMAEITRDFSQKLDLYLNSFFYSRSPEVDIFTKADRLAIFKSTLIWAGGYYFFSYNDSLGVREASYIAGVQTQRKRAERTTFFYFVPDVYSVVLYSASAGINVNVENCFLITERGGLESECAGHVIFWSPGHKFEVFDTLDACQSALNTRLFDKTDCMTLLNNIEKNALGSVFGHLSELSGEQGALFSFFLIEDDYMDTLSRSFIDQQIREVGVALMEGVTARLSSEGLENTIQSYVERFRESLDVSTIIQQVDTTLFKKALPITLGMATVDEQIEYIRLLERYRDVVRDNHDYLYDIPEINAYALEALKVQLALDFPDLSLTPDEITITLTQVISPGWSAEIAAMGSAVSHETQTLTAFALTGFSQLKGHLKASSTGTTPLPSGIDEHYVKSLVRKLNIGGKYRTLLKQKLHNSGRERVGRCALFYKQLPPHALEAAFRAKLEHTLSDKAYNFIKHVLDMPDAVAREPLNGTLISIRQLKLLASPDSEPDLVKGMYLIAPVSSSDGPFILWTLYAQDFTFKEYTNEASFLIDLRSRETLQQRVLKRLDPQNRKKYDNGGFNEPHIIYIGLDFFSFDVSSTPAPASISNTPIQNNLLLQLYDDNYDLLIDLAEQQALSTEEADWKTFKGLMSLGIDSAMGLVAPFLPAVLNIPFFVAQTLGLLRMV</sequence>
<keyword evidence="1" id="KW-0812">Transmembrane</keyword>
<evidence type="ECO:0000313" key="4">
    <source>
        <dbReference type="Proteomes" id="UP000441404"/>
    </source>
</evidence>
<feature type="transmembrane region" description="Helical" evidence="1">
    <location>
        <begin position="1291"/>
        <end position="1313"/>
    </location>
</feature>
<gene>
    <name evidence="3" type="ORF">GHO40_21230</name>
</gene>
<evidence type="ECO:0000259" key="2">
    <source>
        <dbReference type="Pfam" id="PF20178"/>
    </source>
</evidence>
<organism evidence="3 4">
    <name type="scientific">Pseudomonas helleri</name>
    <dbReference type="NCBI Taxonomy" id="1608996"/>
    <lineage>
        <taxon>Bacteria</taxon>
        <taxon>Pseudomonadati</taxon>
        <taxon>Pseudomonadota</taxon>
        <taxon>Gammaproteobacteria</taxon>
        <taxon>Pseudomonadales</taxon>
        <taxon>Pseudomonadaceae</taxon>
        <taxon>Pseudomonas</taxon>
    </lineage>
</organism>
<protein>
    <recommendedName>
        <fullName evidence="2">Dermonecrotic toxin N-terminal domain-containing protein</fullName>
    </recommendedName>
</protein>
<evidence type="ECO:0000313" key="3">
    <source>
        <dbReference type="EMBL" id="MQT49235.1"/>
    </source>
</evidence>
<dbReference type="RefSeq" id="WP_153429925.1">
    <property type="nucleotide sequence ID" value="NZ_WIWJ01000048.1"/>
</dbReference>
<evidence type="ECO:0000256" key="1">
    <source>
        <dbReference type="SAM" id="Phobius"/>
    </source>
</evidence>
<name>A0A7X1WCE3_9PSED</name>
<dbReference type="Proteomes" id="UP000441404">
    <property type="component" value="Unassembled WGS sequence"/>
</dbReference>
<dbReference type="EMBL" id="WIWJ01000048">
    <property type="protein sequence ID" value="MQT49235.1"/>
    <property type="molecule type" value="Genomic_DNA"/>
</dbReference>
<comment type="caution">
    <text evidence="3">The sequence shown here is derived from an EMBL/GenBank/DDBJ whole genome shotgun (WGS) entry which is preliminary data.</text>
</comment>
<reference evidence="3 4" key="1">
    <citation type="submission" date="2019-10" db="EMBL/GenBank/DDBJ databases">
        <title>Evaluation of single-gene subtyping targets for Pseudomonas.</title>
        <authorList>
            <person name="Reichler S.J."/>
            <person name="Orsi R.H."/>
            <person name="Wiedmann M."/>
            <person name="Martin N.H."/>
            <person name="Murphy S.I."/>
        </authorList>
    </citation>
    <scope>NUCLEOTIDE SEQUENCE [LARGE SCALE GENOMIC DNA]</scope>
    <source>
        <strain evidence="3 4">FSL R10-3257</strain>
    </source>
</reference>
<accession>A0A7X1WCE3</accession>
<dbReference type="Pfam" id="PF20178">
    <property type="entry name" value="ToxA_N"/>
    <property type="match status" value="1"/>
</dbReference>
<feature type="domain" description="Dermonecrotic toxin N-terminal" evidence="2">
    <location>
        <begin position="947"/>
        <end position="1195"/>
    </location>
</feature>
<keyword evidence="1" id="KW-1133">Transmembrane helix</keyword>
<dbReference type="InterPro" id="IPR046673">
    <property type="entry name" value="ToxA_N"/>
</dbReference>
<keyword evidence="1" id="KW-0472">Membrane</keyword>